<dbReference type="Proteomes" id="UP000664844">
    <property type="component" value="Unassembled WGS sequence"/>
</dbReference>
<protein>
    <recommendedName>
        <fullName evidence="6">Protein kinase domain-containing protein</fullName>
    </recommendedName>
</protein>
<organism evidence="7 8">
    <name type="scientific">Phormidium pseudopriestleyi FRX01</name>
    <dbReference type="NCBI Taxonomy" id="1759528"/>
    <lineage>
        <taxon>Bacteria</taxon>
        <taxon>Bacillati</taxon>
        <taxon>Cyanobacteriota</taxon>
        <taxon>Cyanophyceae</taxon>
        <taxon>Oscillatoriophycideae</taxon>
        <taxon>Oscillatoriales</taxon>
        <taxon>Oscillatoriaceae</taxon>
        <taxon>Phormidium</taxon>
    </lineage>
</organism>
<dbReference type="PROSITE" id="PS50011">
    <property type="entry name" value="PROTEIN_KINASE_DOM"/>
    <property type="match status" value="1"/>
</dbReference>
<accession>A0ABS3FYE7</accession>
<evidence type="ECO:0000313" key="7">
    <source>
        <dbReference type="EMBL" id="MBO0352160.1"/>
    </source>
</evidence>
<sequence>MIHKDINPSNIVLNPQTGTVKIIDFGISGVLSQENPSFQNANRLEGTLSYSNPK</sequence>
<gene>
    <name evidence="7" type="ORF">J0895_24370</name>
</gene>
<dbReference type="EMBL" id="JAFLQW010000648">
    <property type="protein sequence ID" value="MBO0352160.1"/>
    <property type="molecule type" value="Genomic_DNA"/>
</dbReference>
<evidence type="ECO:0000313" key="8">
    <source>
        <dbReference type="Proteomes" id="UP000664844"/>
    </source>
</evidence>
<dbReference type="InterPro" id="IPR011009">
    <property type="entry name" value="Kinase-like_dom_sf"/>
</dbReference>
<feature type="domain" description="Protein kinase" evidence="6">
    <location>
        <begin position="1"/>
        <end position="54"/>
    </location>
</feature>
<name>A0ABS3FYE7_9CYAN</name>
<evidence type="ECO:0000256" key="4">
    <source>
        <dbReference type="ARBA" id="ARBA00022777"/>
    </source>
</evidence>
<dbReference type="Gene3D" id="1.10.510.10">
    <property type="entry name" value="Transferase(Phosphotransferase) domain 1"/>
    <property type="match status" value="1"/>
</dbReference>
<evidence type="ECO:0000256" key="5">
    <source>
        <dbReference type="ARBA" id="ARBA00022840"/>
    </source>
</evidence>
<keyword evidence="8" id="KW-1185">Reference proteome</keyword>
<keyword evidence="3" id="KW-0547">Nucleotide-binding</keyword>
<evidence type="ECO:0000259" key="6">
    <source>
        <dbReference type="PROSITE" id="PS50011"/>
    </source>
</evidence>
<evidence type="ECO:0000256" key="2">
    <source>
        <dbReference type="ARBA" id="ARBA00022679"/>
    </source>
</evidence>
<proteinExistence type="predicted"/>
<evidence type="ECO:0000256" key="3">
    <source>
        <dbReference type="ARBA" id="ARBA00022741"/>
    </source>
</evidence>
<dbReference type="PANTHER" id="PTHR11584:SF369">
    <property type="entry name" value="MITOGEN-ACTIVATED PROTEIN KINASE KINASE KINASE 19-RELATED"/>
    <property type="match status" value="1"/>
</dbReference>
<keyword evidence="5" id="KW-0067">ATP-binding</keyword>
<reference evidence="7 8" key="1">
    <citation type="submission" date="2021-03" db="EMBL/GenBank/DDBJ databases">
        <title>Metabolic Capacity of the Antarctic Cyanobacterium Phormidium pseudopriestleyi that Sustains Oxygenic Photosynthesis in the Presence of Hydrogen Sulfide.</title>
        <authorList>
            <person name="Lumian J.E."/>
            <person name="Jungblut A.D."/>
            <person name="Dillon M.L."/>
            <person name="Hawes I."/>
            <person name="Doran P.T."/>
            <person name="Mackey T.J."/>
            <person name="Dick G.J."/>
            <person name="Grettenberger C.L."/>
            <person name="Sumner D.Y."/>
        </authorList>
    </citation>
    <scope>NUCLEOTIDE SEQUENCE [LARGE SCALE GENOMIC DNA]</scope>
    <source>
        <strain evidence="7 8">FRX01</strain>
    </source>
</reference>
<dbReference type="PANTHER" id="PTHR11584">
    <property type="entry name" value="SERINE/THREONINE PROTEIN KINASE"/>
    <property type="match status" value="1"/>
</dbReference>
<dbReference type="Pfam" id="PF00069">
    <property type="entry name" value="Pkinase"/>
    <property type="match status" value="1"/>
</dbReference>
<keyword evidence="4" id="KW-0418">Kinase</keyword>
<keyword evidence="1" id="KW-0723">Serine/threonine-protein kinase</keyword>
<dbReference type="SUPFAM" id="SSF56112">
    <property type="entry name" value="Protein kinase-like (PK-like)"/>
    <property type="match status" value="1"/>
</dbReference>
<dbReference type="InterPro" id="IPR000719">
    <property type="entry name" value="Prot_kinase_dom"/>
</dbReference>
<comment type="caution">
    <text evidence="7">The sequence shown here is derived from an EMBL/GenBank/DDBJ whole genome shotgun (WGS) entry which is preliminary data.</text>
</comment>
<keyword evidence="2" id="KW-0808">Transferase</keyword>
<evidence type="ECO:0000256" key="1">
    <source>
        <dbReference type="ARBA" id="ARBA00022527"/>
    </source>
</evidence>